<protein>
    <submittedName>
        <fullName evidence="1">Uncharacterized protein</fullName>
    </submittedName>
</protein>
<accession>A0AAN9JE93</accession>
<evidence type="ECO:0000313" key="1">
    <source>
        <dbReference type="EMBL" id="KAK7296128.1"/>
    </source>
</evidence>
<sequence>MSILVCTHSRERIGNRNFQEAYGRGLRMRLLKMIPLQLTLLQRTTSFRMRYRPIHRSFNYSDLKLETGFQLCVALLAARGTAPQDTSAMNSSLDY</sequence>
<keyword evidence="3" id="KW-1185">Reference proteome</keyword>
<proteinExistence type="predicted"/>
<evidence type="ECO:0000313" key="3">
    <source>
        <dbReference type="Proteomes" id="UP001367508"/>
    </source>
</evidence>
<gene>
    <name evidence="2" type="ORF">VNO77_46269</name>
    <name evidence="1" type="ORF">VNO77_50718</name>
</gene>
<name>A0AAN9JE93_CANGL</name>
<reference evidence="1 3" key="1">
    <citation type="submission" date="2024-01" db="EMBL/GenBank/DDBJ databases">
        <title>The genomes of 5 underutilized Papilionoideae crops provide insights into root nodulation and disease resistanc.</title>
        <authorList>
            <person name="Jiang F."/>
        </authorList>
    </citation>
    <scope>NUCLEOTIDE SEQUENCE [LARGE SCALE GENOMIC DNA]</scope>
    <source>
        <strain evidence="1">LVBAO_FW01</strain>
        <tissue evidence="1">Leaves</tissue>
    </source>
</reference>
<dbReference type="Proteomes" id="UP001367508">
    <property type="component" value="Unassembled WGS sequence"/>
</dbReference>
<dbReference type="EMBL" id="JAYMYQ010000023">
    <property type="protein sequence ID" value="KAK7298947.1"/>
    <property type="molecule type" value="Genomic_DNA"/>
</dbReference>
<comment type="caution">
    <text evidence="1">The sequence shown here is derived from an EMBL/GenBank/DDBJ whole genome shotgun (WGS) entry which is preliminary data.</text>
</comment>
<dbReference type="AlphaFoldDB" id="A0AAN9JE93"/>
<dbReference type="EMBL" id="JAYMYQ010000084">
    <property type="protein sequence ID" value="KAK7296128.1"/>
    <property type="molecule type" value="Genomic_DNA"/>
</dbReference>
<organism evidence="1 3">
    <name type="scientific">Canavalia gladiata</name>
    <name type="common">Sword bean</name>
    <name type="synonym">Dolichos gladiatus</name>
    <dbReference type="NCBI Taxonomy" id="3824"/>
    <lineage>
        <taxon>Eukaryota</taxon>
        <taxon>Viridiplantae</taxon>
        <taxon>Streptophyta</taxon>
        <taxon>Embryophyta</taxon>
        <taxon>Tracheophyta</taxon>
        <taxon>Spermatophyta</taxon>
        <taxon>Magnoliopsida</taxon>
        <taxon>eudicotyledons</taxon>
        <taxon>Gunneridae</taxon>
        <taxon>Pentapetalae</taxon>
        <taxon>rosids</taxon>
        <taxon>fabids</taxon>
        <taxon>Fabales</taxon>
        <taxon>Fabaceae</taxon>
        <taxon>Papilionoideae</taxon>
        <taxon>50 kb inversion clade</taxon>
        <taxon>NPAAA clade</taxon>
        <taxon>indigoferoid/millettioid clade</taxon>
        <taxon>Phaseoleae</taxon>
        <taxon>Canavalia</taxon>
    </lineage>
</organism>
<evidence type="ECO:0000313" key="2">
    <source>
        <dbReference type="EMBL" id="KAK7298947.1"/>
    </source>
</evidence>